<accession>A0ACC1CEP4</accession>
<name>A0ACC1CEP4_9NEOP</name>
<keyword evidence="2" id="KW-1185">Reference proteome</keyword>
<reference evidence="1 2" key="1">
    <citation type="journal article" date="2021" name="Front. Genet.">
        <title>Chromosome-Level Genome Assembly Reveals Significant Gene Expansion in the Toll and IMD Signaling Pathways of Dendrolimus kikuchii.</title>
        <authorList>
            <person name="Zhou J."/>
            <person name="Wu P."/>
            <person name="Xiong Z."/>
            <person name="Liu N."/>
            <person name="Zhao N."/>
            <person name="Ji M."/>
            <person name="Qiu Y."/>
            <person name="Yang B."/>
        </authorList>
    </citation>
    <scope>NUCLEOTIDE SEQUENCE [LARGE SCALE GENOMIC DNA]</scope>
    <source>
        <strain evidence="1">Ann1</strain>
    </source>
</reference>
<dbReference type="EMBL" id="CM034415">
    <property type="protein sequence ID" value="KAJ0169960.1"/>
    <property type="molecule type" value="Genomic_DNA"/>
</dbReference>
<evidence type="ECO:0000313" key="1">
    <source>
        <dbReference type="EMBL" id="KAJ0169960.1"/>
    </source>
</evidence>
<comment type="caution">
    <text evidence="1">The sequence shown here is derived from an EMBL/GenBank/DDBJ whole genome shotgun (WGS) entry which is preliminary data.</text>
</comment>
<sequence length="242" mass="28025">MEGHVKRVRSNNWSEKEKKMLKMLVLERADVIENKDTSTNANASKKLAWEEVLSCFNTISPNKRDMGQLLNQWRNMKYKDKKSEFTFRRVKITTGGGDPPPSPPVEDQILMEAFAHEFGVDSNKYNSDPLHIKRPESSETVANSSSQPQNIVERDVTQELSHNQQHGETSKKKLKRCTGDCCKGDHEHALFLLAKAAREEAMKREREAHECKMKNERELHENRLAIMSLEKEYWLSKIKKNT</sequence>
<proteinExistence type="predicted"/>
<organism evidence="1 2">
    <name type="scientific">Dendrolimus kikuchii</name>
    <dbReference type="NCBI Taxonomy" id="765133"/>
    <lineage>
        <taxon>Eukaryota</taxon>
        <taxon>Metazoa</taxon>
        <taxon>Ecdysozoa</taxon>
        <taxon>Arthropoda</taxon>
        <taxon>Hexapoda</taxon>
        <taxon>Insecta</taxon>
        <taxon>Pterygota</taxon>
        <taxon>Neoptera</taxon>
        <taxon>Endopterygota</taxon>
        <taxon>Lepidoptera</taxon>
        <taxon>Glossata</taxon>
        <taxon>Ditrysia</taxon>
        <taxon>Bombycoidea</taxon>
        <taxon>Lasiocampidae</taxon>
        <taxon>Dendrolimus</taxon>
    </lineage>
</organism>
<dbReference type="Proteomes" id="UP000824533">
    <property type="component" value="Linkage Group LG29"/>
</dbReference>
<evidence type="ECO:0000313" key="2">
    <source>
        <dbReference type="Proteomes" id="UP000824533"/>
    </source>
</evidence>
<gene>
    <name evidence="1" type="ORF">K1T71_014566</name>
</gene>
<protein>
    <submittedName>
        <fullName evidence="1">Uncharacterized protein</fullName>
    </submittedName>
</protein>